<feature type="signal peptide" evidence="4">
    <location>
        <begin position="1"/>
        <end position="26"/>
    </location>
</feature>
<dbReference type="InterPro" id="IPR041351">
    <property type="entry name" value="Ig_GlcNase"/>
</dbReference>
<dbReference type="AlphaFoldDB" id="A0A2N3U855"/>
<dbReference type="Pfam" id="PF18368">
    <property type="entry name" value="Ig_GlcNase"/>
    <property type="match status" value="1"/>
</dbReference>
<dbReference type="PANTHER" id="PTHR43536">
    <property type="entry name" value="MANNOSYLGLYCOPROTEIN ENDO-BETA-MANNOSIDASE"/>
    <property type="match status" value="1"/>
</dbReference>
<dbReference type="SUPFAM" id="SSF49303">
    <property type="entry name" value="beta-Galactosidase/glucuronidase domain"/>
    <property type="match status" value="3"/>
</dbReference>
<dbReference type="RefSeq" id="WP_101446610.1">
    <property type="nucleotide sequence ID" value="NZ_PJMU01000003.1"/>
</dbReference>
<dbReference type="Gene3D" id="2.60.120.260">
    <property type="entry name" value="Galactose-binding domain-like"/>
    <property type="match status" value="1"/>
</dbReference>
<dbReference type="Pfam" id="PF00703">
    <property type="entry name" value="Glyco_hydro_2"/>
    <property type="match status" value="1"/>
</dbReference>
<evidence type="ECO:0000256" key="2">
    <source>
        <dbReference type="ARBA" id="ARBA00022801"/>
    </source>
</evidence>
<dbReference type="InterPro" id="IPR006102">
    <property type="entry name" value="Ig-like_GH2"/>
</dbReference>
<feature type="domain" description="Exo-beta-D-glucosaminidase Ig-fold" evidence="7">
    <location>
        <begin position="774"/>
        <end position="879"/>
    </location>
</feature>
<keyword evidence="10" id="KW-1185">Reference proteome</keyword>
<evidence type="ECO:0000256" key="4">
    <source>
        <dbReference type="SAM" id="SignalP"/>
    </source>
</evidence>
<evidence type="ECO:0000259" key="8">
    <source>
        <dbReference type="Pfam" id="PF22666"/>
    </source>
</evidence>
<keyword evidence="3" id="KW-0326">Glycosidase</keyword>
<keyword evidence="4" id="KW-0732">Signal</keyword>
<dbReference type="Proteomes" id="UP000233782">
    <property type="component" value="Unassembled WGS sequence"/>
</dbReference>
<dbReference type="EMBL" id="PJMU01000003">
    <property type="protein sequence ID" value="PKV62932.1"/>
    <property type="molecule type" value="Genomic_DNA"/>
</dbReference>
<sequence length="894" mass="101010">MTTFTISRFLSLFICTLFGHALLAQSQYELKAGWMSAPISQVKEKGEAISTSSYSTAAWAPAVVPGTVLTTQLHNKQIPDPFYGMNNERIPDIYTTGREYYTYWFAKDFTESTPQKGEQVWLHLRGVNYSSDVYLNGRKLNEKTHHGMFLRQTYNITPYLAKDGNNRLAVLVYPPDPVGKPNGGQGGDGTIARNVTHQYVAGWDWIQPIRDRNTGIWDKVIIEKTKQVNLKNPHVITLVPGKRKPNGPQQPATVKVTAELENPTSEKIRGVLRYTLDGKTVSKKVSLPANSTQKVALDDLVLQNPKLWWPNMYGPQHLYPLHLQFLVNGKTVSDEETVQVGVREIQTVWNERTRSMQVNVNGQPIFIKGGNWIISDAMLRFSDARYDAEVRYHRDMNLNLIRIWGGALVERPEFYEACDRYGLLVIQDFWMTGDANGRWVDPLKADDQWTRRKYPDDHGLFLRSAADQVKMIRNYPSLAMWCGGNEITPPAGILTALQDSILPELDGTRWFIPYSNADSMSFNTIGGNGDGPYTIQPISQFWAYRTWPFNSEVGSVGVGDLESLERFIPKENLVAPQYLGKDHKPSEKVDSVWTYHTYTGVGYEQHILPYGAPTDIRDFTRKAQLVNYDQYRALMEGFSSHMWDWYTGTIIWKTQNPWTSMRGQMYDYYLDPNAALFGLRNGGEPLHVMFDPVDSMVMAVNNGFEMKRDLMLVATAYDMAGKSTSLGQLIVEINPSTAKKYFPLKGNLRRLGNEKGVFLSLRLLDLDQNVISNNFYWLPNAAGNYTGLNELAKAKVHVTAKQIEKGKMEVTLSNPATNTVAFFNRVSLIDPQTNERILPAFYSDNYISVPPGEQQRITVEYTPVEGAASPAITVEGWNVEKLTLPVTTTGSAGR</sequence>
<dbReference type="GO" id="GO:0004553">
    <property type="term" value="F:hydrolase activity, hydrolyzing O-glycosyl compounds"/>
    <property type="evidence" value="ECO:0007669"/>
    <property type="project" value="InterPro"/>
</dbReference>
<feature type="domain" description="Beta-mannosidase-like galactose-binding" evidence="8">
    <location>
        <begin position="56"/>
        <end position="217"/>
    </location>
</feature>
<dbReference type="InterPro" id="IPR013783">
    <property type="entry name" value="Ig-like_fold"/>
</dbReference>
<evidence type="ECO:0000256" key="3">
    <source>
        <dbReference type="ARBA" id="ARBA00023295"/>
    </source>
</evidence>
<dbReference type="Gene3D" id="3.20.20.80">
    <property type="entry name" value="Glycosidases"/>
    <property type="match status" value="1"/>
</dbReference>
<dbReference type="InterPro" id="IPR006103">
    <property type="entry name" value="Glyco_hydro_2_cat"/>
</dbReference>
<evidence type="ECO:0000259" key="6">
    <source>
        <dbReference type="Pfam" id="PF02836"/>
    </source>
</evidence>
<feature type="chain" id="PRO_5014645645" evidence="4">
    <location>
        <begin position="27"/>
        <end position="894"/>
    </location>
</feature>
<dbReference type="InterPro" id="IPR008979">
    <property type="entry name" value="Galactose-bd-like_sf"/>
</dbReference>
<dbReference type="Pfam" id="PF22666">
    <property type="entry name" value="Glyco_hydro_2_N2"/>
    <property type="match status" value="1"/>
</dbReference>
<dbReference type="SUPFAM" id="SSF49785">
    <property type="entry name" value="Galactose-binding domain-like"/>
    <property type="match status" value="1"/>
</dbReference>
<accession>A0A2N3U855</accession>
<protein>
    <submittedName>
        <fullName evidence="9">Beta-galactosidase/beta-glucuronidase</fullName>
    </submittedName>
</protein>
<evidence type="ECO:0000256" key="1">
    <source>
        <dbReference type="ARBA" id="ARBA00007401"/>
    </source>
</evidence>
<evidence type="ECO:0000259" key="5">
    <source>
        <dbReference type="Pfam" id="PF00703"/>
    </source>
</evidence>
<organism evidence="9 10">
    <name type="scientific">Pontibacter ramchanderi</name>
    <dbReference type="NCBI Taxonomy" id="1179743"/>
    <lineage>
        <taxon>Bacteria</taxon>
        <taxon>Pseudomonadati</taxon>
        <taxon>Bacteroidota</taxon>
        <taxon>Cytophagia</taxon>
        <taxon>Cytophagales</taxon>
        <taxon>Hymenobacteraceae</taxon>
        <taxon>Pontibacter</taxon>
    </lineage>
</organism>
<feature type="domain" description="Glycoside hydrolase family 2 catalytic" evidence="6">
    <location>
        <begin position="410"/>
        <end position="510"/>
    </location>
</feature>
<dbReference type="GO" id="GO:0005975">
    <property type="term" value="P:carbohydrate metabolic process"/>
    <property type="evidence" value="ECO:0007669"/>
    <property type="project" value="InterPro"/>
</dbReference>
<comment type="caution">
    <text evidence="9">The sequence shown here is derived from an EMBL/GenBank/DDBJ whole genome shotgun (WGS) entry which is preliminary data.</text>
</comment>
<reference evidence="9 10" key="1">
    <citation type="submission" date="2017-12" db="EMBL/GenBank/DDBJ databases">
        <title>Genomic Encyclopedia of Type Strains, Phase III (KMG-III): the genomes of soil and plant-associated and newly described type strains.</title>
        <authorList>
            <person name="Whitman W."/>
        </authorList>
    </citation>
    <scope>NUCLEOTIDE SEQUENCE [LARGE SCALE GENOMIC DNA]</scope>
    <source>
        <strain evidence="9 10">LP43</strain>
    </source>
</reference>
<dbReference type="Pfam" id="PF02836">
    <property type="entry name" value="Glyco_hydro_2_C"/>
    <property type="match status" value="1"/>
</dbReference>
<dbReference type="PANTHER" id="PTHR43536:SF1">
    <property type="entry name" value="MANNOSYLGLYCOPROTEIN ENDO-BETA-MANNOSIDASE"/>
    <property type="match status" value="1"/>
</dbReference>
<evidence type="ECO:0000313" key="9">
    <source>
        <dbReference type="EMBL" id="PKV62932.1"/>
    </source>
</evidence>
<dbReference type="InterPro" id="IPR036156">
    <property type="entry name" value="Beta-gal/glucu_dom_sf"/>
</dbReference>
<dbReference type="InterPro" id="IPR054593">
    <property type="entry name" value="Beta-mannosidase-like_N2"/>
</dbReference>
<dbReference type="InterPro" id="IPR017853">
    <property type="entry name" value="GH"/>
</dbReference>
<dbReference type="OrthoDB" id="9801077at2"/>
<evidence type="ECO:0000313" key="10">
    <source>
        <dbReference type="Proteomes" id="UP000233782"/>
    </source>
</evidence>
<dbReference type="Gene3D" id="2.60.40.10">
    <property type="entry name" value="Immunoglobulins"/>
    <property type="match status" value="2"/>
</dbReference>
<keyword evidence="2" id="KW-0378">Hydrolase</keyword>
<gene>
    <name evidence="9" type="ORF">BD749_2762</name>
</gene>
<dbReference type="SUPFAM" id="SSF51445">
    <property type="entry name" value="(Trans)glycosidases"/>
    <property type="match status" value="1"/>
</dbReference>
<evidence type="ECO:0000259" key="7">
    <source>
        <dbReference type="Pfam" id="PF18368"/>
    </source>
</evidence>
<feature type="domain" description="Glycoside hydrolase family 2 immunoglobulin-like beta-sandwich" evidence="5">
    <location>
        <begin position="250"/>
        <end position="343"/>
    </location>
</feature>
<name>A0A2N3U855_9BACT</name>
<proteinExistence type="inferred from homology"/>
<dbReference type="InterPro" id="IPR043534">
    <property type="entry name" value="EBDG/EBM"/>
</dbReference>
<comment type="similarity">
    <text evidence="1">Belongs to the glycosyl hydrolase 2 family.</text>
</comment>